<dbReference type="STRING" id="426428.A0A0D2XD43"/>
<evidence type="ECO:0000313" key="1">
    <source>
        <dbReference type="EnsemblFungi" id="FOXG_01818P0"/>
    </source>
</evidence>
<evidence type="ECO:0000313" key="2">
    <source>
        <dbReference type="Proteomes" id="UP000002489"/>
    </source>
</evidence>
<reference evidence="2" key="1">
    <citation type="journal article" date="2012" name="Mol. Plant Microbe Interact.">
        <title>A highly conserved effector in Fusarium oxysporum is required for full virulence on Arabidopsis.</title>
        <authorList>
            <person name="Thatcher L.F."/>
            <person name="Gardiner D.M."/>
            <person name="Kazan K."/>
            <person name="Manners J."/>
        </authorList>
    </citation>
    <scope>NUCLEOTIDE SEQUENCE [LARGE SCALE GENOMIC DNA]</scope>
    <source>
        <strain evidence="2">Fo5176</strain>
    </source>
</reference>
<accession>A0A0D2XD43</accession>
<dbReference type="AlphaFoldDB" id="A0A0D2XD43"/>
<proteinExistence type="predicted"/>
<sequence length="190" mass="21249">MASFMADNSSSPSNSWPLDQFVQDPGYLAYQEELRCLIFNTAQTAAPSREASPTLGSYGPTDEELAAQAQTKTALASGRRLEYLKNYVAQIYVVRSFLMELKAHWYHWINGYLLAQIQTPPLISLETTAHQICTPITQYISALKSVSSLLTELTMSSLGRTMVAILQLLKDDGYDSGTIFNLGWRIDRQK</sequence>
<protein>
    <submittedName>
        <fullName evidence="1">Uncharacterized protein</fullName>
    </submittedName>
</protein>
<name>A0A0D2XD43_FUSOF</name>
<dbReference type="Proteomes" id="UP000002489">
    <property type="component" value="Unassembled WGS sequence"/>
</dbReference>
<organism evidence="1 2">
    <name type="scientific">Fusarium oxysporum (strain Fo5176)</name>
    <name type="common">Fusarium vascular wilt</name>
    <dbReference type="NCBI Taxonomy" id="660025"/>
    <lineage>
        <taxon>Eukaryota</taxon>
        <taxon>Fungi</taxon>
        <taxon>Dikarya</taxon>
        <taxon>Ascomycota</taxon>
        <taxon>Pezizomycotina</taxon>
        <taxon>Sordariomycetes</taxon>
        <taxon>Hypocreomycetidae</taxon>
        <taxon>Hypocreales</taxon>
        <taxon>Nectriaceae</taxon>
        <taxon>Fusarium</taxon>
        <taxon>Fusarium oxysporum species complex</taxon>
    </lineage>
</organism>
<reference evidence="1" key="2">
    <citation type="submission" date="2025-08" db="UniProtKB">
        <authorList>
            <consortium name="EnsemblFungi"/>
        </authorList>
    </citation>
    <scope>IDENTIFICATION</scope>
    <source>
        <strain evidence="1">4287 / CBS 123668 / FGSC 9935 / NRRL 34936</strain>
    </source>
</reference>
<dbReference type="EnsemblFungi" id="FOXG_01818T0">
    <property type="protein sequence ID" value="FOXG_01818P0"/>
    <property type="gene ID" value="FOXG_01818"/>
</dbReference>